<keyword evidence="3" id="KW-1185">Reference proteome</keyword>
<accession>A0AAN7SXQ5</accession>
<evidence type="ECO:0000256" key="1">
    <source>
        <dbReference type="SAM" id="MobiDB-lite"/>
    </source>
</evidence>
<organism evidence="2 3">
    <name type="scientific">Lithohypha guttulata</name>
    <dbReference type="NCBI Taxonomy" id="1690604"/>
    <lineage>
        <taxon>Eukaryota</taxon>
        <taxon>Fungi</taxon>
        <taxon>Dikarya</taxon>
        <taxon>Ascomycota</taxon>
        <taxon>Pezizomycotina</taxon>
        <taxon>Eurotiomycetes</taxon>
        <taxon>Chaetothyriomycetidae</taxon>
        <taxon>Chaetothyriales</taxon>
        <taxon>Trichomeriaceae</taxon>
        <taxon>Lithohypha</taxon>
    </lineage>
</organism>
<feature type="region of interest" description="Disordered" evidence="1">
    <location>
        <begin position="223"/>
        <end position="249"/>
    </location>
</feature>
<dbReference type="AlphaFoldDB" id="A0AAN7SXQ5"/>
<protein>
    <submittedName>
        <fullName evidence="2">Uncharacterized protein</fullName>
    </submittedName>
</protein>
<comment type="caution">
    <text evidence="2">The sequence shown here is derived from an EMBL/GenBank/DDBJ whole genome shotgun (WGS) entry which is preliminary data.</text>
</comment>
<dbReference type="Pfam" id="PF20354">
    <property type="entry name" value="DUF6649"/>
    <property type="match status" value="1"/>
</dbReference>
<dbReference type="Proteomes" id="UP001309876">
    <property type="component" value="Unassembled WGS sequence"/>
</dbReference>
<dbReference type="InterPro" id="IPR046591">
    <property type="entry name" value="DUF6649"/>
</dbReference>
<feature type="compositionally biased region" description="Acidic residues" evidence="1">
    <location>
        <begin position="237"/>
        <end position="249"/>
    </location>
</feature>
<sequence>MTTVPAGDHYYYNQYSPPVSPKSIPHGYKRKASTQEDDELETNSAISHSLKKLRLNSKRATVQLTQDFVPVGLSYRDVSPSEASLSARSVQQSRHNSYVHSDRSNGDDFMPVDETSDRVWVHDLDAEVAEIEAEEARQKYDNGICFAGQTEDYIKLPDHLLRPSTTANDPVANMQMILYRDPISISVPEEDDAVRKTILDARRRVREKLAEEREFATITAQHLAPVPRPNVEHYDEPENQGNDDEMDLD</sequence>
<dbReference type="EMBL" id="JAVRRJ010000005">
    <property type="protein sequence ID" value="KAK5084335.1"/>
    <property type="molecule type" value="Genomic_DNA"/>
</dbReference>
<feature type="compositionally biased region" description="Polar residues" evidence="1">
    <location>
        <begin position="87"/>
        <end position="99"/>
    </location>
</feature>
<gene>
    <name evidence="2" type="ORF">LTR05_005411</name>
</gene>
<evidence type="ECO:0000313" key="2">
    <source>
        <dbReference type="EMBL" id="KAK5084335.1"/>
    </source>
</evidence>
<name>A0AAN7SXQ5_9EURO</name>
<feature type="region of interest" description="Disordered" evidence="1">
    <location>
        <begin position="1"/>
        <end position="43"/>
    </location>
</feature>
<proteinExistence type="predicted"/>
<feature type="region of interest" description="Disordered" evidence="1">
    <location>
        <begin position="87"/>
        <end position="111"/>
    </location>
</feature>
<evidence type="ECO:0000313" key="3">
    <source>
        <dbReference type="Proteomes" id="UP001309876"/>
    </source>
</evidence>
<reference evidence="2 3" key="1">
    <citation type="submission" date="2023-08" db="EMBL/GenBank/DDBJ databases">
        <title>Black Yeasts Isolated from many extreme environments.</title>
        <authorList>
            <person name="Coleine C."/>
            <person name="Stajich J.E."/>
            <person name="Selbmann L."/>
        </authorList>
    </citation>
    <scope>NUCLEOTIDE SEQUENCE [LARGE SCALE GENOMIC DNA]</scope>
    <source>
        <strain evidence="2 3">CCFEE 5910</strain>
    </source>
</reference>